<accession>A0A5N4CJJ1</accession>
<sequence length="517" mass="55236">MSSTTKEGCKGTCRPTSLQGPFLSGCLHGQVRGLFQVIDFSLWEPHDIGVAHTTVEEGLELSDPLRDLKGSLEISGGCFDAVFLPEDAPPPNSVITKGVGLTPGPTLWSPPWAVPLPPWDSARTDGHLACPRTSSRICLPALRPSSMANKVRKPFGDGGGKRRGCRVASVWTLLLHSRWLGEAECQLPKRVEGEPVLVSPRAELEKAMDRQLPAELSSQTGWSFPSLEVCKQGHAATFQECSRRNPGLGLCSRCTAHPHGSAGGDHWPHFTEDRWLVRGHTVQPTSSCLPHLCFGLSASCLRPLGLCFVLILTVQAEGRLSCKAKRRKQGRSGAIGGWGGPSTQAPGCGMREAAQAPVANAVSCAALVKSLPLSGLGMAPWFKAELQAQQGSPCQLPSRECPLTLPVLGALGNGDPSTCKALGPRYSEKELGWPLEDAISASHKPTTRGLLPEPCACVSEGPGFPTQVTMVSLPSTPGSRDHHLFTRLASKPSTLISIKSMGKLLLPWGWGEERRRG</sequence>
<dbReference type="Proteomes" id="UP000299084">
    <property type="component" value="Unassembled WGS sequence"/>
</dbReference>
<keyword evidence="2" id="KW-1185">Reference proteome</keyword>
<organism evidence="1 2">
    <name type="scientific">Camelus dromedarius</name>
    <name type="common">Dromedary</name>
    <name type="synonym">Arabian camel</name>
    <dbReference type="NCBI Taxonomy" id="9838"/>
    <lineage>
        <taxon>Eukaryota</taxon>
        <taxon>Metazoa</taxon>
        <taxon>Chordata</taxon>
        <taxon>Craniata</taxon>
        <taxon>Vertebrata</taxon>
        <taxon>Euteleostomi</taxon>
        <taxon>Mammalia</taxon>
        <taxon>Eutheria</taxon>
        <taxon>Laurasiatheria</taxon>
        <taxon>Artiodactyla</taxon>
        <taxon>Tylopoda</taxon>
        <taxon>Camelidae</taxon>
        <taxon>Camelus</taxon>
    </lineage>
</organism>
<dbReference type="EMBL" id="JWIN03000022">
    <property type="protein sequence ID" value="KAB1259101.1"/>
    <property type="molecule type" value="Genomic_DNA"/>
</dbReference>
<comment type="caution">
    <text evidence="1">The sequence shown here is derived from an EMBL/GenBank/DDBJ whole genome shotgun (WGS) entry which is preliminary data.</text>
</comment>
<evidence type="ECO:0000313" key="2">
    <source>
        <dbReference type="Proteomes" id="UP000299084"/>
    </source>
</evidence>
<dbReference type="AlphaFoldDB" id="A0A5N4CJJ1"/>
<reference evidence="1 2" key="1">
    <citation type="journal article" date="2019" name="Mol. Ecol. Resour.">
        <title>Improving Illumina assemblies with Hi-C and long reads: an example with the North African dromedary.</title>
        <authorList>
            <person name="Elbers J.P."/>
            <person name="Rogers M.F."/>
            <person name="Perelman P.L."/>
            <person name="Proskuryakova A.A."/>
            <person name="Serdyukova N.A."/>
            <person name="Johnson W.E."/>
            <person name="Horin P."/>
            <person name="Corander J."/>
            <person name="Murphy D."/>
            <person name="Burger P.A."/>
        </authorList>
    </citation>
    <scope>NUCLEOTIDE SEQUENCE [LARGE SCALE GENOMIC DNA]</scope>
    <source>
        <strain evidence="1">Drom800</strain>
        <tissue evidence="1">Blood</tissue>
    </source>
</reference>
<protein>
    <submittedName>
        <fullName evidence="1">Uncharacterized protein</fullName>
    </submittedName>
</protein>
<gene>
    <name evidence="1" type="ORF">Cadr_000025789</name>
</gene>
<name>A0A5N4CJJ1_CAMDR</name>
<proteinExistence type="predicted"/>
<dbReference type="PROSITE" id="PS51257">
    <property type="entry name" value="PROKAR_LIPOPROTEIN"/>
    <property type="match status" value="1"/>
</dbReference>
<evidence type="ECO:0000313" key="1">
    <source>
        <dbReference type="EMBL" id="KAB1259101.1"/>
    </source>
</evidence>